<feature type="transmembrane region" description="Helical" evidence="1">
    <location>
        <begin position="119"/>
        <end position="138"/>
    </location>
</feature>
<dbReference type="Pfam" id="PF07786">
    <property type="entry name" value="HGSNAT_cat"/>
    <property type="match status" value="1"/>
</dbReference>
<organism evidence="3 4">
    <name type="scientific">Prescottella soli</name>
    <dbReference type="NCBI Taxonomy" id="1543852"/>
    <lineage>
        <taxon>Bacteria</taxon>
        <taxon>Bacillati</taxon>
        <taxon>Actinomycetota</taxon>
        <taxon>Actinomycetes</taxon>
        <taxon>Mycobacteriales</taxon>
        <taxon>Nocardiaceae</taxon>
        <taxon>Prescottella</taxon>
    </lineage>
</organism>
<dbReference type="PANTHER" id="PTHR30590">
    <property type="entry name" value="INNER MEMBRANE PROTEIN"/>
    <property type="match status" value="1"/>
</dbReference>
<evidence type="ECO:0000313" key="3">
    <source>
        <dbReference type="EMBL" id="MFM1729588.1"/>
    </source>
</evidence>
<feature type="transmembrane region" description="Helical" evidence="1">
    <location>
        <begin position="59"/>
        <end position="79"/>
    </location>
</feature>
<feature type="transmembrane region" description="Helical" evidence="1">
    <location>
        <begin position="366"/>
        <end position="384"/>
    </location>
</feature>
<feature type="transmembrane region" description="Helical" evidence="1">
    <location>
        <begin position="91"/>
        <end position="113"/>
    </location>
</feature>
<name>A0ABW9FWG8_9NOCA</name>
<dbReference type="EMBL" id="JBDLNU010000004">
    <property type="protein sequence ID" value="MFM1729588.1"/>
    <property type="molecule type" value="Genomic_DNA"/>
</dbReference>
<dbReference type="RefSeq" id="WP_348603637.1">
    <property type="nucleotide sequence ID" value="NZ_CP157276.1"/>
</dbReference>
<evidence type="ECO:0000256" key="1">
    <source>
        <dbReference type="SAM" id="Phobius"/>
    </source>
</evidence>
<feature type="transmembrane region" description="Helical" evidence="1">
    <location>
        <begin position="323"/>
        <end position="346"/>
    </location>
</feature>
<dbReference type="PANTHER" id="PTHR30590:SF3">
    <property type="entry name" value="HYPOTHETICAL MEMBRANE SPANNING PROTEIN"/>
    <property type="match status" value="1"/>
</dbReference>
<evidence type="ECO:0000259" key="2">
    <source>
        <dbReference type="Pfam" id="PF07786"/>
    </source>
</evidence>
<accession>A0ABW9FWG8</accession>
<feature type="transmembrane region" description="Helical" evidence="1">
    <location>
        <begin position="29"/>
        <end position="47"/>
    </location>
</feature>
<comment type="caution">
    <text evidence="3">The sequence shown here is derived from an EMBL/GenBank/DDBJ whole genome shotgun (WGS) entry which is preliminary data.</text>
</comment>
<protein>
    <submittedName>
        <fullName evidence="3">Heparan-alpha-glucosaminide N-acetyltransferase domain-containing protein</fullName>
    </submittedName>
</protein>
<keyword evidence="1" id="KW-0812">Transmembrane</keyword>
<feature type="transmembrane region" description="Helical" evidence="1">
    <location>
        <begin position="299"/>
        <end position="316"/>
    </location>
</feature>
<keyword evidence="1" id="KW-1133">Transmembrane helix</keyword>
<dbReference type="Proteomes" id="UP001629744">
    <property type="component" value="Unassembled WGS sequence"/>
</dbReference>
<feature type="transmembrane region" description="Helical" evidence="1">
    <location>
        <begin position="145"/>
        <end position="163"/>
    </location>
</feature>
<keyword evidence="4" id="KW-1185">Reference proteome</keyword>
<feature type="transmembrane region" description="Helical" evidence="1">
    <location>
        <begin position="199"/>
        <end position="217"/>
    </location>
</feature>
<dbReference type="InterPro" id="IPR052529">
    <property type="entry name" value="Bact_Transport_Assoc"/>
</dbReference>
<sequence>MRTTPDTTIDRSTPTSAATSARRLVAIDAARGLAVLGMIAVHSLMAYDADGDPTWTFSLAAGRASAIFAVLAGVGIAFVSRRKQQKPGIDATAISWSLAARALMIALIGLSLGFTDSDYGVVILGYYAAMFLLAIPLIRLSTRALVFTAVALAICAPLLSQALRPHLPEGIDAQLSFDAALHQPLSFVSDVLFTGEFPAVVWMTYVCVGLVVGRLVLTAWQTALGLVATGVALMLTSKMVSWLILYPFGGLDRIRSAEAPDTDGIVDEFLAFGGDGTTPTSTWWWLGVDGPHTGTPFDLMATVGSSLLVLGAILLLGHVTAPVWSTIIHVVLAPLAAIGSLSLTVYVSHILFVNSDFDVYGPVSGYVRQVVCITALALVWRATAGRGPLEGLVRFVTIRVDRFVRQHHDKPAGRHAA</sequence>
<evidence type="ECO:0000313" key="4">
    <source>
        <dbReference type="Proteomes" id="UP001629744"/>
    </source>
</evidence>
<feature type="transmembrane region" description="Helical" evidence="1">
    <location>
        <begin position="224"/>
        <end position="245"/>
    </location>
</feature>
<gene>
    <name evidence="3" type="ORF">ABEU19_003099</name>
</gene>
<reference evidence="3 4" key="1">
    <citation type="submission" date="2023-11" db="EMBL/GenBank/DDBJ databases">
        <authorList>
            <person name="Val-Calvo J."/>
            <person name="Scortti M."/>
            <person name="Vazquez-Boland J."/>
        </authorList>
    </citation>
    <scope>NUCLEOTIDE SEQUENCE [LARGE SCALE GENOMIC DNA]</scope>
    <source>
        <strain evidence="3 4">DSM 46662</strain>
    </source>
</reference>
<keyword evidence="1" id="KW-0472">Membrane</keyword>
<dbReference type="InterPro" id="IPR012429">
    <property type="entry name" value="HGSNAT_cat"/>
</dbReference>
<proteinExistence type="predicted"/>
<feature type="domain" description="Heparan-alpha-glucosaminide N-acetyltransferase catalytic" evidence="2">
    <location>
        <begin position="23"/>
        <end position="226"/>
    </location>
</feature>